<evidence type="ECO:0000259" key="1">
    <source>
        <dbReference type="PROSITE" id="PS50995"/>
    </source>
</evidence>
<evidence type="ECO:0000313" key="3">
    <source>
        <dbReference type="Proteomes" id="UP001596413"/>
    </source>
</evidence>
<dbReference type="SUPFAM" id="SSF46785">
    <property type="entry name" value="Winged helix' DNA-binding domain"/>
    <property type="match status" value="1"/>
</dbReference>
<feature type="domain" description="HTH marR-type" evidence="1">
    <location>
        <begin position="13"/>
        <end position="149"/>
    </location>
</feature>
<dbReference type="Proteomes" id="UP001596413">
    <property type="component" value="Unassembled WGS sequence"/>
</dbReference>
<name>A0ABW2GKV2_9ACTN</name>
<dbReference type="CDD" id="cd00090">
    <property type="entry name" value="HTH_ARSR"/>
    <property type="match status" value="1"/>
</dbReference>
<accession>A0ABW2GKV2</accession>
<keyword evidence="3" id="KW-1185">Reference proteome</keyword>
<proteinExistence type="predicted"/>
<dbReference type="SMART" id="SM00347">
    <property type="entry name" value="HTH_MARR"/>
    <property type="match status" value="1"/>
</dbReference>
<evidence type="ECO:0000313" key="2">
    <source>
        <dbReference type="EMBL" id="MFC7220125.1"/>
    </source>
</evidence>
<dbReference type="InterPro" id="IPR036388">
    <property type="entry name" value="WH-like_DNA-bd_sf"/>
</dbReference>
<dbReference type="PANTHER" id="PTHR33164:SF99">
    <property type="entry name" value="MARR FAMILY REGULATORY PROTEIN"/>
    <property type="match status" value="1"/>
</dbReference>
<dbReference type="Gene3D" id="1.10.10.10">
    <property type="entry name" value="Winged helix-like DNA-binding domain superfamily/Winged helix DNA-binding domain"/>
    <property type="match status" value="1"/>
</dbReference>
<dbReference type="Pfam" id="PF12802">
    <property type="entry name" value="MarR_2"/>
    <property type="match status" value="1"/>
</dbReference>
<dbReference type="InterPro" id="IPR011991">
    <property type="entry name" value="ArsR-like_HTH"/>
</dbReference>
<dbReference type="PANTHER" id="PTHR33164">
    <property type="entry name" value="TRANSCRIPTIONAL REGULATOR, MARR FAMILY"/>
    <property type="match status" value="1"/>
</dbReference>
<reference evidence="3" key="1">
    <citation type="journal article" date="2019" name="Int. J. Syst. Evol. Microbiol.">
        <title>The Global Catalogue of Microorganisms (GCM) 10K type strain sequencing project: providing services to taxonomists for standard genome sequencing and annotation.</title>
        <authorList>
            <consortium name="The Broad Institute Genomics Platform"/>
            <consortium name="The Broad Institute Genome Sequencing Center for Infectious Disease"/>
            <person name="Wu L."/>
            <person name="Ma J."/>
        </authorList>
    </citation>
    <scope>NUCLEOTIDE SEQUENCE [LARGE SCALE GENOMIC DNA]</scope>
    <source>
        <strain evidence="3">CGMCC 1.13681</strain>
    </source>
</reference>
<gene>
    <name evidence="2" type="ORF">ACFQLX_18435</name>
</gene>
<protein>
    <submittedName>
        <fullName evidence="2">MarR family winged helix-turn-helix transcriptional regulator</fullName>
    </submittedName>
</protein>
<dbReference type="RefSeq" id="WP_386416569.1">
    <property type="nucleotide sequence ID" value="NZ_JBHSZO010000029.1"/>
</dbReference>
<dbReference type="PROSITE" id="PS50995">
    <property type="entry name" value="HTH_MARR_2"/>
    <property type="match status" value="1"/>
</dbReference>
<dbReference type="InterPro" id="IPR000835">
    <property type="entry name" value="HTH_MarR-typ"/>
</dbReference>
<organism evidence="2 3">
    <name type="scientific">Streptomyces polyrhachis</name>
    <dbReference type="NCBI Taxonomy" id="1282885"/>
    <lineage>
        <taxon>Bacteria</taxon>
        <taxon>Bacillati</taxon>
        <taxon>Actinomycetota</taxon>
        <taxon>Actinomycetes</taxon>
        <taxon>Kitasatosporales</taxon>
        <taxon>Streptomycetaceae</taxon>
        <taxon>Streptomyces</taxon>
    </lineage>
</organism>
<dbReference type="InterPro" id="IPR036390">
    <property type="entry name" value="WH_DNA-bd_sf"/>
</dbReference>
<dbReference type="InterPro" id="IPR039422">
    <property type="entry name" value="MarR/SlyA-like"/>
</dbReference>
<dbReference type="EMBL" id="JBHSZO010000029">
    <property type="protein sequence ID" value="MFC7220125.1"/>
    <property type="molecule type" value="Genomic_DNA"/>
</dbReference>
<dbReference type="PRINTS" id="PR00598">
    <property type="entry name" value="HTHMARR"/>
</dbReference>
<sequence length="169" mass="18986">MTESDFRWLTDEEQRVWRAFMHASRDFNAHLDRQLRRDSGIPVAYYQILVMLSEAPGRAMRMGELAEQVNSSRSRLSHAVSALEKSGYVVRCAADGDGRGQVARLTEEGLRVLDAAARGHVTEVRRYLFDLLTPEQLKTLGEIMDGMGEELRGVCERERTQDADGPGGC</sequence>
<comment type="caution">
    <text evidence="2">The sequence shown here is derived from an EMBL/GenBank/DDBJ whole genome shotgun (WGS) entry which is preliminary data.</text>
</comment>